<evidence type="ECO:0008006" key="4">
    <source>
        <dbReference type="Google" id="ProtNLM"/>
    </source>
</evidence>
<accession>A0ABR3XVW9</accession>
<evidence type="ECO:0000313" key="3">
    <source>
        <dbReference type="Proteomes" id="UP001583177"/>
    </source>
</evidence>
<dbReference type="EMBL" id="JAWRVE010000009">
    <property type="protein sequence ID" value="KAL1879733.1"/>
    <property type="molecule type" value="Genomic_DNA"/>
</dbReference>
<feature type="compositionally biased region" description="Low complexity" evidence="1">
    <location>
        <begin position="317"/>
        <end position="329"/>
    </location>
</feature>
<reference evidence="2 3" key="1">
    <citation type="journal article" date="2024" name="IMA Fungus">
        <title>IMA Genome - F19 : A genome assembly and annotation guide to empower mycologists, including annotated draft genome sequences of Ceratocystis pirilliformis, Diaporthe australafricana, Fusarium ophioides, Paecilomyces lecythidis, and Sporothrix stenoceras.</title>
        <authorList>
            <person name="Aylward J."/>
            <person name="Wilson A.M."/>
            <person name="Visagie C.M."/>
            <person name="Spraker J."/>
            <person name="Barnes I."/>
            <person name="Buitendag C."/>
            <person name="Ceriani C."/>
            <person name="Del Mar Angel L."/>
            <person name="du Plessis D."/>
            <person name="Fuchs T."/>
            <person name="Gasser K."/>
            <person name="Kramer D."/>
            <person name="Li W."/>
            <person name="Munsamy K."/>
            <person name="Piso A."/>
            <person name="Price J.L."/>
            <person name="Sonnekus B."/>
            <person name="Thomas C."/>
            <person name="van der Nest A."/>
            <person name="van Dijk A."/>
            <person name="van Heerden A."/>
            <person name="van Vuuren N."/>
            <person name="Yilmaz N."/>
            <person name="Duong T.A."/>
            <person name="van der Merwe N.A."/>
            <person name="Wingfield M.J."/>
            <person name="Wingfield B.D."/>
        </authorList>
    </citation>
    <scope>NUCLEOTIDE SEQUENCE [LARGE SCALE GENOMIC DNA]</scope>
    <source>
        <strain evidence="2 3">CMW 18300</strain>
    </source>
</reference>
<feature type="compositionally biased region" description="Basic and acidic residues" evidence="1">
    <location>
        <begin position="948"/>
        <end position="963"/>
    </location>
</feature>
<proteinExistence type="predicted"/>
<feature type="compositionally biased region" description="Low complexity" evidence="1">
    <location>
        <begin position="847"/>
        <end position="879"/>
    </location>
</feature>
<feature type="compositionally biased region" description="Polar residues" evidence="1">
    <location>
        <begin position="280"/>
        <end position="301"/>
    </location>
</feature>
<feature type="compositionally biased region" description="Basic residues" evidence="1">
    <location>
        <begin position="965"/>
        <end position="974"/>
    </location>
</feature>
<protein>
    <recommendedName>
        <fullName evidence="4">C2H2-type domain-containing protein</fullName>
    </recommendedName>
</protein>
<feature type="region of interest" description="Disordered" evidence="1">
    <location>
        <begin position="948"/>
        <end position="974"/>
    </location>
</feature>
<name>A0ABR3XVW9_9PEZI</name>
<feature type="region of interest" description="Disordered" evidence="1">
    <location>
        <begin position="280"/>
        <end position="329"/>
    </location>
</feature>
<comment type="caution">
    <text evidence="2">The sequence shown here is derived from an EMBL/GenBank/DDBJ whole genome shotgun (WGS) entry which is preliminary data.</text>
</comment>
<feature type="compositionally biased region" description="Polar residues" evidence="1">
    <location>
        <begin position="51"/>
        <end position="65"/>
    </location>
</feature>
<sequence>MGSEKKDGPFVGPSNDARLPSRAAVDRLPWTRSPRSQYSPTSSPDPVSTTKNEPSDMSLSCVTRGTSRDDCSYSRFLAWAAIQRNASRFMSSSDRLSCPLIRCRKQLPDHESMLKHLASCPQLPTREYWCYDHMRVEHFDDAKCRRCISHPSRRRRMLSMAKGFFSTLGHKSKRGPELEYDDVDDTAALAPPSYFESLSFDPPAEPELSSTEILEIDSTEVVVPQAPADVGHIVDPQDLILPELDSTMIPVQSALQWQPTPWDMTENRFTPAAPAYENLPVNQPISQAPSQGPSQDAQYGQQGPRPLAPVSRSKHLSPSSSVRSTTSTMSNVSNISSITTATSSSMWSTPSTAWSGFETNLTSPPTGLISPVDMCQDDGFHDLAKQCPSDPLGMLPELPELEADMPVMPELSSGDFFSFDTDLTKLSYPDNFALEEEAVELLAVPSMEAQGRVVLQSETKSLVASAWDALQEHIVSSADKIRHIQNNPLVDQLKLLSAKTIAQRGFSSLRSILQSRPSTSPLDTLCLVHVIYSFALVVHGDDAARRSSDFFTQSLLYSTWFTPENQTFYRQVVQAIWQPGDMTFEQLERLKASQAVHIGWPRSVKGKERANGPSSSTTESHDPLVTTALDFLDELEVSAILGSSSEALASDLRARHLQDTAAVLQVGAPVIENVAGLMNALRILVAQYHDVDGLIAELSNVNQSISDGVICSTRRFELEALQAGQSCIVPVQYFDDYVPLVRSLCNPIYELDSSPGASQRHHYYTLSVALSEALIVELDAAPLDLCEISEPESDEDDLLDCLFDSLTPSLTDDFNMDMDLETQPLLGLGKQEPSKSPTLQIPARNLTPSGNNSTASSSQSPSSPTAPPNNALQTPASSASPPPQQPETADACCELCGYRPKGDPRWFHGSMAKHKKTQHSAEPPRIYKCPYPGCPSAYKNRPDNLRQHQIEKDHFVEGHDATSRRPSKRKKMAS</sequence>
<feature type="region of interest" description="Disordered" evidence="1">
    <location>
        <begin position="1"/>
        <end position="68"/>
    </location>
</feature>
<feature type="compositionally biased region" description="Low complexity" evidence="1">
    <location>
        <begin position="39"/>
        <end position="50"/>
    </location>
</feature>
<keyword evidence="3" id="KW-1185">Reference proteome</keyword>
<organism evidence="2 3">
    <name type="scientific">Diaporthe australafricana</name>
    <dbReference type="NCBI Taxonomy" id="127596"/>
    <lineage>
        <taxon>Eukaryota</taxon>
        <taxon>Fungi</taxon>
        <taxon>Dikarya</taxon>
        <taxon>Ascomycota</taxon>
        <taxon>Pezizomycotina</taxon>
        <taxon>Sordariomycetes</taxon>
        <taxon>Sordariomycetidae</taxon>
        <taxon>Diaporthales</taxon>
        <taxon>Diaporthaceae</taxon>
        <taxon>Diaporthe</taxon>
    </lineage>
</organism>
<evidence type="ECO:0000256" key="1">
    <source>
        <dbReference type="SAM" id="MobiDB-lite"/>
    </source>
</evidence>
<feature type="region of interest" description="Disordered" evidence="1">
    <location>
        <begin position="827"/>
        <end position="888"/>
    </location>
</feature>
<gene>
    <name evidence="2" type="ORF">Daus18300_001570</name>
</gene>
<evidence type="ECO:0000313" key="2">
    <source>
        <dbReference type="EMBL" id="KAL1879733.1"/>
    </source>
</evidence>
<dbReference type="Proteomes" id="UP001583177">
    <property type="component" value="Unassembled WGS sequence"/>
</dbReference>